<dbReference type="PANTHER" id="PTHR42855:SF2">
    <property type="entry name" value="DRUG RESISTANCE ABC TRANSPORTER,ATP-BINDING PROTEIN"/>
    <property type="match status" value="1"/>
</dbReference>
<feature type="coiled-coil region" evidence="3">
    <location>
        <begin position="257"/>
        <end position="284"/>
    </location>
</feature>
<evidence type="ECO:0000256" key="2">
    <source>
        <dbReference type="ARBA" id="ARBA00022840"/>
    </source>
</evidence>
<dbReference type="Pfam" id="PF16326">
    <property type="entry name" value="ABC_tran_CTD"/>
    <property type="match status" value="1"/>
</dbReference>
<dbReference type="eggNOG" id="COG0488">
    <property type="taxonomic scope" value="Bacteria"/>
</dbReference>
<organism evidence="5 6">
    <name type="scientific">Treponema primitia (strain ATCC BAA-887 / DSM 12427 / ZAS-2)</name>
    <dbReference type="NCBI Taxonomy" id="545694"/>
    <lineage>
        <taxon>Bacteria</taxon>
        <taxon>Pseudomonadati</taxon>
        <taxon>Spirochaetota</taxon>
        <taxon>Spirochaetia</taxon>
        <taxon>Spirochaetales</taxon>
        <taxon>Treponemataceae</taxon>
        <taxon>Treponema</taxon>
    </lineage>
</organism>
<dbReference type="KEGG" id="tpi:TREPR_0556"/>
<keyword evidence="6" id="KW-1185">Reference proteome</keyword>
<dbReference type="SMART" id="SM00382">
    <property type="entry name" value="AAA"/>
    <property type="match status" value="2"/>
</dbReference>
<gene>
    <name evidence="5" type="ordered locus">TREPR_0556</name>
</gene>
<reference evidence="6" key="1">
    <citation type="submission" date="2009-12" db="EMBL/GenBank/DDBJ databases">
        <title>Complete sequence of Treponema primitia strain ZAS-2.</title>
        <authorList>
            <person name="Tetu S.G."/>
            <person name="Matson E."/>
            <person name="Ren Q."/>
            <person name="Seshadri R."/>
            <person name="Elbourne L."/>
            <person name="Hassan K.A."/>
            <person name="Durkin A."/>
            <person name="Radune D."/>
            <person name="Mohamoud Y."/>
            <person name="Shay R."/>
            <person name="Jin S."/>
            <person name="Zhang X."/>
            <person name="Lucey K."/>
            <person name="Ballor N.R."/>
            <person name="Ottesen E."/>
            <person name="Rosenthal R."/>
            <person name="Allen A."/>
            <person name="Leadbetter J.R."/>
            <person name="Paulsen I.T."/>
        </authorList>
    </citation>
    <scope>NUCLEOTIDE SEQUENCE [LARGE SCALE GENOMIC DNA]</scope>
    <source>
        <strain evidence="6">ATCC BAA-887 / DSM 12427 / ZAS-2</strain>
    </source>
</reference>
<reference evidence="5 6" key="2">
    <citation type="journal article" date="2011" name="ISME J.">
        <title>RNA-seq reveals cooperative metabolic interactions between two termite-gut spirochete species in co-culture.</title>
        <authorList>
            <person name="Rosenthal A.Z."/>
            <person name="Matson E.G."/>
            <person name="Eldar A."/>
            <person name="Leadbetter J.R."/>
        </authorList>
    </citation>
    <scope>NUCLEOTIDE SEQUENCE [LARGE SCALE GENOMIC DNA]</scope>
    <source>
        <strain evidence="6">ATCC BAA-887 / DSM 12427 / ZAS-2</strain>
    </source>
</reference>
<feature type="domain" description="ABC transporter" evidence="4">
    <location>
        <begin position="4"/>
        <end position="261"/>
    </location>
</feature>
<dbReference type="InterPro" id="IPR032781">
    <property type="entry name" value="ABC_tran_Xtn"/>
</dbReference>
<dbReference type="EMBL" id="CP001843">
    <property type="protein sequence ID" value="AEF86536.1"/>
    <property type="molecule type" value="Genomic_DNA"/>
</dbReference>
<accession>F5YKT5</accession>
<dbReference type="HOGENOM" id="CLU_000604_36_0_12"/>
<evidence type="ECO:0000256" key="3">
    <source>
        <dbReference type="SAM" id="Coils"/>
    </source>
</evidence>
<dbReference type="InterPro" id="IPR017871">
    <property type="entry name" value="ABC_transporter-like_CS"/>
</dbReference>
<protein>
    <submittedName>
        <fullName evidence="5">ABC transporter, ATP-binding protein</fullName>
    </submittedName>
</protein>
<dbReference type="Gene3D" id="1.10.287.380">
    <property type="entry name" value="Valyl-tRNA synthetase, C-terminal domain"/>
    <property type="match status" value="1"/>
</dbReference>
<dbReference type="Pfam" id="PF00005">
    <property type="entry name" value="ABC_tran"/>
    <property type="match status" value="2"/>
</dbReference>
<dbReference type="PROSITE" id="PS00211">
    <property type="entry name" value="ABC_TRANSPORTER_1"/>
    <property type="match status" value="2"/>
</dbReference>
<sequence>MAFVQFTRVSLAFGDRDILKEVGLNLAAGSRAALAGINGSGKSTLMKVIAGKLAPDSGERAVQKGCRVSYLPQSGIVHRGSTLREEAETAYSGIIALLEEIEAIGRTLETAKADDSRTVALLEEHHRLQEAVENSGYYSRDQSIAMVLSGLGFSPEDLDRQTEEFSGGWQMRIALAKVLLEKADILLLDEPTNYLDIEARSWLELWLKNFTGGYLLVSHDRYFLDVTVNEVYELFQGRLKRYVGNYSAYEQVRQTELDSLLKRYAAQQEEIAKAEDLIRRFRYKATKAAMVQERIKKLEKMERIEIPESLKKISIAFPRPPHSGRIAMTLEGIGKSYGDRPILSGLGLTLESGEKLVVVGRNGAGKTTLLRILAGSDSKFSGSVQYGAGIQPGYFSQDAAETMTGSQQVVEYLEREAPTELIPRVRDMLGAFLFRGDDVYKPISVLSGGEKSRLALLRMLLKPMNLLILDEPTNHLDLQSKDILLDTLKKYSGTIIFVSHDRAFMEALSTKTLELSARGAEQPAAARLFYGDYGYYLDRIEREAVGGFAGDSAGGSVGSSNTVGITVDRSIDNSNTAVSTEPLPLGELEVESAHESLPKTMLIKAGSAALPLGAAAHREMSKLRQALTRRLEREEGEILKHLGELEAEKSALEAELGRPDVYSNGEKARAVKARLDGVTAELEGKGREWEAKAAELEKASAG</sequence>
<keyword evidence="2 5" id="KW-0067">ATP-binding</keyword>
<dbReference type="FunFam" id="3.40.50.300:FF:000011">
    <property type="entry name" value="Putative ABC transporter ATP-binding component"/>
    <property type="match status" value="1"/>
</dbReference>
<dbReference type="Pfam" id="PF12848">
    <property type="entry name" value="ABC_tran_Xtn"/>
    <property type="match status" value="1"/>
</dbReference>
<evidence type="ECO:0000256" key="1">
    <source>
        <dbReference type="ARBA" id="ARBA00022741"/>
    </source>
</evidence>
<dbReference type="InterPro" id="IPR003439">
    <property type="entry name" value="ABC_transporter-like_ATP-bd"/>
</dbReference>
<dbReference type="GO" id="GO:0005524">
    <property type="term" value="F:ATP binding"/>
    <property type="evidence" value="ECO:0007669"/>
    <property type="project" value="UniProtKB-KW"/>
</dbReference>
<dbReference type="RefSeq" id="WP_015709467.1">
    <property type="nucleotide sequence ID" value="NC_015578.1"/>
</dbReference>
<dbReference type="InterPro" id="IPR037118">
    <property type="entry name" value="Val-tRNA_synth_C_sf"/>
</dbReference>
<dbReference type="OrthoDB" id="9760950at2"/>
<feature type="domain" description="ABC transporter" evidence="4">
    <location>
        <begin position="328"/>
        <end position="542"/>
    </location>
</feature>
<dbReference type="Gene3D" id="3.40.50.300">
    <property type="entry name" value="P-loop containing nucleotide triphosphate hydrolases"/>
    <property type="match status" value="2"/>
</dbReference>
<dbReference type="CDD" id="cd03221">
    <property type="entry name" value="ABCF_EF-3"/>
    <property type="match status" value="2"/>
</dbReference>
<dbReference type="SUPFAM" id="SSF52540">
    <property type="entry name" value="P-loop containing nucleoside triphosphate hydrolases"/>
    <property type="match status" value="2"/>
</dbReference>
<name>F5YKT5_TREPZ</name>
<dbReference type="InterPro" id="IPR027417">
    <property type="entry name" value="P-loop_NTPase"/>
</dbReference>
<dbReference type="InterPro" id="IPR032524">
    <property type="entry name" value="ABC_tran_C"/>
</dbReference>
<dbReference type="InterPro" id="IPR051309">
    <property type="entry name" value="ABCF_ATPase"/>
</dbReference>
<keyword evidence="3" id="KW-0175">Coiled coil</keyword>
<evidence type="ECO:0000313" key="5">
    <source>
        <dbReference type="EMBL" id="AEF86536.1"/>
    </source>
</evidence>
<dbReference type="GO" id="GO:0003677">
    <property type="term" value="F:DNA binding"/>
    <property type="evidence" value="ECO:0007669"/>
    <property type="project" value="InterPro"/>
</dbReference>
<dbReference type="AlphaFoldDB" id="F5YKT5"/>
<keyword evidence="1" id="KW-0547">Nucleotide-binding</keyword>
<dbReference type="PROSITE" id="PS50893">
    <property type="entry name" value="ABC_TRANSPORTER_2"/>
    <property type="match status" value="2"/>
</dbReference>
<evidence type="ECO:0000259" key="4">
    <source>
        <dbReference type="PROSITE" id="PS50893"/>
    </source>
</evidence>
<dbReference type="GO" id="GO:0016887">
    <property type="term" value="F:ATP hydrolysis activity"/>
    <property type="evidence" value="ECO:0007669"/>
    <property type="project" value="InterPro"/>
</dbReference>
<dbReference type="STRING" id="545694.TREPR_0556"/>
<dbReference type="InterPro" id="IPR003593">
    <property type="entry name" value="AAA+_ATPase"/>
</dbReference>
<proteinExistence type="predicted"/>
<dbReference type="NCBIfam" id="NF000355">
    <property type="entry name" value="ribo_prot_ABC_F"/>
    <property type="match status" value="1"/>
</dbReference>
<dbReference type="PANTHER" id="PTHR42855">
    <property type="entry name" value="ABC TRANSPORTER ATP-BINDING SUBUNIT"/>
    <property type="match status" value="1"/>
</dbReference>
<evidence type="ECO:0000313" key="6">
    <source>
        <dbReference type="Proteomes" id="UP000009223"/>
    </source>
</evidence>
<dbReference type="Proteomes" id="UP000009223">
    <property type="component" value="Chromosome"/>
</dbReference>